<dbReference type="PANTHER" id="PTHR43798:SF5">
    <property type="entry name" value="MONOACYLGLYCEROL LIPASE ABHD6"/>
    <property type="match status" value="1"/>
</dbReference>
<gene>
    <name evidence="2" type="ORF">ACIGXA_14950</name>
</gene>
<evidence type="ECO:0000313" key="3">
    <source>
        <dbReference type="Proteomes" id="UP001614394"/>
    </source>
</evidence>
<feature type="domain" description="AB hydrolase-1" evidence="1">
    <location>
        <begin position="31"/>
        <end position="253"/>
    </location>
</feature>
<dbReference type="Pfam" id="PF12697">
    <property type="entry name" value="Abhydrolase_6"/>
    <property type="match status" value="1"/>
</dbReference>
<keyword evidence="2" id="KW-0378">Hydrolase</keyword>
<accession>A0ABW8C5V5</accession>
<dbReference type="RefSeq" id="WP_399648694.1">
    <property type="nucleotide sequence ID" value="NZ_JBITYG010000004.1"/>
</dbReference>
<dbReference type="InterPro" id="IPR000073">
    <property type="entry name" value="AB_hydrolase_1"/>
</dbReference>
<protein>
    <submittedName>
        <fullName evidence="2">Alpha/beta fold hydrolase</fullName>
    </submittedName>
</protein>
<reference evidence="2 3" key="1">
    <citation type="submission" date="2024-10" db="EMBL/GenBank/DDBJ databases">
        <title>The Natural Products Discovery Center: Release of the First 8490 Sequenced Strains for Exploring Actinobacteria Biosynthetic Diversity.</title>
        <authorList>
            <person name="Kalkreuter E."/>
            <person name="Kautsar S.A."/>
            <person name="Yang D."/>
            <person name="Bader C.D."/>
            <person name="Teijaro C.N."/>
            <person name="Fluegel L."/>
            <person name="Davis C.M."/>
            <person name="Simpson J.R."/>
            <person name="Lauterbach L."/>
            <person name="Steele A.D."/>
            <person name="Gui C."/>
            <person name="Meng S."/>
            <person name="Li G."/>
            <person name="Viehrig K."/>
            <person name="Ye F."/>
            <person name="Su P."/>
            <person name="Kiefer A.F."/>
            <person name="Nichols A."/>
            <person name="Cepeda A.J."/>
            <person name="Yan W."/>
            <person name="Fan B."/>
            <person name="Jiang Y."/>
            <person name="Adhikari A."/>
            <person name="Zheng C.-J."/>
            <person name="Schuster L."/>
            <person name="Cowan T.M."/>
            <person name="Smanski M.J."/>
            <person name="Chevrette M.G."/>
            <person name="De Carvalho L.P.S."/>
            <person name="Shen B."/>
        </authorList>
    </citation>
    <scope>NUCLEOTIDE SEQUENCE [LARGE SCALE GENOMIC DNA]</scope>
    <source>
        <strain evidence="2 3">NPDC053399</strain>
    </source>
</reference>
<evidence type="ECO:0000259" key="1">
    <source>
        <dbReference type="Pfam" id="PF12697"/>
    </source>
</evidence>
<dbReference type="InterPro" id="IPR050266">
    <property type="entry name" value="AB_hydrolase_sf"/>
</dbReference>
<dbReference type="Proteomes" id="UP001614394">
    <property type="component" value="Unassembled WGS sequence"/>
</dbReference>
<dbReference type="PRINTS" id="PR00111">
    <property type="entry name" value="ABHYDROLASE"/>
</dbReference>
<dbReference type="PANTHER" id="PTHR43798">
    <property type="entry name" value="MONOACYLGLYCEROL LIPASE"/>
    <property type="match status" value="1"/>
</dbReference>
<evidence type="ECO:0000313" key="2">
    <source>
        <dbReference type="EMBL" id="MFI9101815.1"/>
    </source>
</evidence>
<dbReference type="InterPro" id="IPR029058">
    <property type="entry name" value="AB_hydrolase_fold"/>
</dbReference>
<dbReference type="Gene3D" id="3.40.50.1820">
    <property type="entry name" value="alpha/beta hydrolase"/>
    <property type="match status" value="1"/>
</dbReference>
<dbReference type="EMBL" id="JBITYG010000004">
    <property type="protein sequence ID" value="MFI9101815.1"/>
    <property type="molecule type" value="Genomic_DNA"/>
</dbReference>
<comment type="caution">
    <text evidence="2">The sequence shown here is derived from an EMBL/GenBank/DDBJ whole genome shotgun (WGS) entry which is preliminary data.</text>
</comment>
<name>A0ABW8C5V5_9ACTN</name>
<dbReference type="SUPFAM" id="SSF53474">
    <property type="entry name" value="alpha/beta-Hydrolases"/>
    <property type="match status" value="1"/>
</dbReference>
<proteinExistence type="predicted"/>
<dbReference type="GO" id="GO:0016787">
    <property type="term" value="F:hydrolase activity"/>
    <property type="evidence" value="ECO:0007669"/>
    <property type="project" value="UniProtKB-KW"/>
</dbReference>
<sequence length="277" mass="28927">MGTTTQYTVSPDGIGPVEVSVAEHGSGQPFLLLHGGAGPQSVTEFAEKFAAAHDVRVLTPTHPGFGGTARPEALATVSGLAALYGALLDQLELADVTVIGNSMGGWITAEIALLKSPRVSGIVLIDAVGIEVPGHPVADFFSLSMDQVFELSFHNPEPFRFDPATLPPAAQAVAAGNRTALAAYAGTGMSDPTLAARLRALEIPTLVLWGDSDRIVDPDYGRAYAAAIPRARFQLLTDTGHSPQLETPDQVLRAIRDSADTDSSWGSADTDSSAFAH</sequence>
<keyword evidence="3" id="KW-1185">Reference proteome</keyword>
<organism evidence="2 3">
    <name type="scientific">Streptomyces fildesensis</name>
    <dbReference type="NCBI Taxonomy" id="375757"/>
    <lineage>
        <taxon>Bacteria</taxon>
        <taxon>Bacillati</taxon>
        <taxon>Actinomycetota</taxon>
        <taxon>Actinomycetes</taxon>
        <taxon>Kitasatosporales</taxon>
        <taxon>Streptomycetaceae</taxon>
        <taxon>Streptomyces</taxon>
    </lineage>
</organism>